<evidence type="ECO:0000256" key="1">
    <source>
        <dbReference type="SAM" id="SignalP"/>
    </source>
</evidence>
<dbReference type="EMBL" id="BAAAZX010000022">
    <property type="protein sequence ID" value="GAA4013990.1"/>
    <property type="molecule type" value="Genomic_DNA"/>
</dbReference>
<reference evidence="3" key="1">
    <citation type="journal article" date="2019" name="Int. J. Syst. Evol. Microbiol.">
        <title>The Global Catalogue of Microorganisms (GCM) 10K type strain sequencing project: providing services to taxonomists for standard genome sequencing and annotation.</title>
        <authorList>
            <consortium name="The Broad Institute Genomics Platform"/>
            <consortium name="The Broad Institute Genome Sequencing Center for Infectious Disease"/>
            <person name="Wu L."/>
            <person name="Ma J."/>
        </authorList>
    </citation>
    <scope>NUCLEOTIDE SEQUENCE [LARGE SCALE GENOMIC DNA]</scope>
    <source>
        <strain evidence="3">JCM 16924</strain>
    </source>
</reference>
<keyword evidence="3" id="KW-1185">Reference proteome</keyword>
<evidence type="ECO:0000313" key="3">
    <source>
        <dbReference type="Proteomes" id="UP001500456"/>
    </source>
</evidence>
<dbReference type="Proteomes" id="UP001500456">
    <property type="component" value="Unassembled WGS sequence"/>
</dbReference>
<gene>
    <name evidence="2" type="ORF">GCM10022232_65580</name>
</gene>
<dbReference type="InterPro" id="IPR009860">
    <property type="entry name" value="Hyaluronidase_bac"/>
</dbReference>
<dbReference type="RefSeq" id="WP_345568355.1">
    <property type="nucleotide sequence ID" value="NZ_BAAAZX010000022.1"/>
</dbReference>
<dbReference type="Pfam" id="PF07212">
    <property type="entry name" value="Hyaluronidase_1"/>
    <property type="match status" value="1"/>
</dbReference>
<dbReference type="PROSITE" id="PS51318">
    <property type="entry name" value="TAT"/>
    <property type="match status" value="1"/>
</dbReference>
<sequence length="237" mass="23450">MPVGRRVFLGGFTAGAVTVAAGGAQTASAAAGYTDYASPANFWSTSTTDYTVTINCGATSGTSAAALNVSSVNPDNSAMHLSGKETRHGTLKISHNGYLDGSDADAAALSIDLKTTGAVDEGGTAAKGIYVYNSTGPTTGALIALRNNPGLDDFIVRGSGRTGIGIGRGATPQSQLHVVAGTGAPSAILAEGAVRLANVAAVPNNAPAYAGGGSLYAQDGKLFWKGGDGTKTELAPA</sequence>
<accession>A0ABP7SMX5</accession>
<feature type="signal peptide" evidence="1">
    <location>
        <begin position="1"/>
        <end position="29"/>
    </location>
</feature>
<evidence type="ECO:0000313" key="2">
    <source>
        <dbReference type="EMBL" id="GAA4013990.1"/>
    </source>
</evidence>
<comment type="caution">
    <text evidence="2">The sequence shown here is derived from an EMBL/GenBank/DDBJ whole genome shotgun (WGS) entry which is preliminary data.</text>
</comment>
<evidence type="ECO:0008006" key="4">
    <source>
        <dbReference type="Google" id="ProtNLM"/>
    </source>
</evidence>
<dbReference type="InterPro" id="IPR006311">
    <property type="entry name" value="TAT_signal"/>
</dbReference>
<name>A0ABP7SMX5_9ACTN</name>
<proteinExistence type="predicted"/>
<feature type="chain" id="PRO_5045313357" description="Hyaluronoglucosaminidase" evidence="1">
    <location>
        <begin position="30"/>
        <end position="237"/>
    </location>
</feature>
<protein>
    <recommendedName>
        <fullName evidence="4">Hyaluronoglucosaminidase</fullName>
    </recommendedName>
</protein>
<keyword evidence="1" id="KW-0732">Signal</keyword>
<organism evidence="2 3">
    <name type="scientific">Streptomyces plumbiresistens</name>
    <dbReference type="NCBI Taxonomy" id="511811"/>
    <lineage>
        <taxon>Bacteria</taxon>
        <taxon>Bacillati</taxon>
        <taxon>Actinomycetota</taxon>
        <taxon>Actinomycetes</taxon>
        <taxon>Kitasatosporales</taxon>
        <taxon>Streptomycetaceae</taxon>
        <taxon>Streptomyces</taxon>
    </lineage>
</organism>